<keyword evidence="3" id="KW-0479">Metal-binding</keyword>
<evidence type="ECO:0000313" key="9">
    <source>
        <dbReference type="EMBL" id="GAA2789077.1"/>
    </source>
</evidence>
<feature type="chain" id="PRO_5046375066" evidence="7">
    <location>
        <begin position="22"/>
        <end position="317"/>
    </location>
</feature>
<proteinExistence type="inferred from homology"/>
<dbReference type="InterPro" id="IPR007484">
    <property type="entry name" value="Peptidase_M28"/>
</dbReference>
<keyword evidence="10" id="KW-1185">Reference proteome</keyword>
<name>A0ABN3VDD0_9PSEU</name>
<evidence type="ECO:0000256" key="2">
    <source>
        <dbReference type="ARBA" id="ARBA00022670"/>
    </source>
</evidence>
<comment type="caution">
    <text evidence="9">The sequence shown here is derived from an EMBL/GenBank/DDBJ whole genome shotgun (WGS) entry which is preliminary data.</text>
</comment>
<sequence length="317" mass="32500">MTVTALAAVSGVALLPAYAVSAPAPTGAAAAQEHLQELQKIAEANGGNRASGTPGYQASLDYVKSKLDAAGFATTVQEFDSMGGKTFNLIAETKGGDANNVVMVGAHLDSVSDGPGINDNGTGSAAILQAALDHAAGGAQPKNKLRFAFWGAEEEGLVGSTHYVSELPQAERDKIALYLNFDMVGSPNAGYFTYDGDDSDGEGAGPGPEGSAQIEKVLNDAFGGAGVQTEGTDFDGRSDYGPFIEVGIPAGGTFTGAEGTKTPEQAQKWGGEAGQAYDSCYHSSCDTVDNVNQEAFDRNLKVINQAVASFAEQTPVS</sequence>
<dbReference type="CDD" id="cd03876">
    <property type="entry name" value="M28_SGAP_like"/>
    <property type="match status" value="1"/>
</dbReference>
<dbReference type="PANTHER" id="PTHR12147:SF26">
    <property type="entry name" value="PEPTIDASE M28 DOMAIN-CONTAINING PROTEIN"/>
    <property type="match status" value="1"/>
</dbReference>
<keyword evidence="2" id="KW-0645">Protease</keyword>
<dbReference type="PANTHER" id="PTHR12147">
    <property type="entry name" value="METALLOPEPTIDASE M28 FAMILY MEMBER"/>
    <property type="match status" value="1"/>
</dbReference>
<dbReference type="SUPFAM" id="SSF53187">
    <property type="entry name" value="Zn-dependent exopeptidases"/>
    <property type="match status" value="1"/>
</dbReference>
<dbReference type="RefSeq" id="WP_344679717.1">
    <property type="nucleotide sequence ID" value="NZ_BAAAUX010000011.1"/>
</dbReference>
<feature type="signal peptide" evidence="7">
    <location>
        <begin position="1"/>
        <end position="21"/>
    </location>
</feature>
<accession>A0ABN3VDD0</accession>
<evidence type="ECO:0000256" key="6">
    <source>
        <dbReference type="ARBA" id="ARBA00022833"/>
    </source>
</evidence>
<protein>
    <submittedName>
        <fullName evidence="9">M28 family metallopeptidase</fullName>
    </submittedName>
</protein>
<dbReference type="InterPro" id="IPR041756">
    <property type="entry name" value="M28_SGAP-like"/>
</dbReference>
<evidence type="ECO:0000256" key="5">
    <source>
        <dbReference type="ARBA" id="ARBA00022801"/>
    </source>
</evidence>
<keyword evidence="4 7" id="KW-0732">Signal</keyword>
<dbReference type="Proteomes" id="UP001500979">
    <property type="component" value="Unassembled WGS sequence"/>
</dbReference>
<dbReference type="EMBL" id="BAAAUX010000011">
    <property type="protein sequence ID" value="GAA2789077.1"/>
    <property type="molecule type" value="Genomic_DNA"/>
</dbReference>
<dbReference type="Gene3D" id="3.40.630.10">
    <property type="entry name" value="Zn peptidases"/>
    <property type="match status" value="1"/>
</dbReference>
<evidence type="ECO:0000313" key="10">
    <source>
        <dbReference type="Proteomes" id="UP001500979"/>
    </source>
</evidence>
<organism evidence="9 10">
    <name type="scientific">Saccharopolyspora taberi</name>
    <dbReference type="NCBI Taxonomy" id="60895"/>
    <lineage>
        <taxon>Bacteria</taxon>
        <taxon>Bacillati</taxon>
        <taxon>Actinomycetota</taxon>
        <taxon>Actinomycetes</taxon>
        <taxon>Pseudonocardiales</taxon>
        <taxon>Pseudonocardiaceae</taxon>
        <taxon>Saccharopolyspora</taxon>
    </lineage>
</organism>
<comment type="similarity">
    <text evidence="1">Belongs to the peptidase M28 family. M28A subfamily.</text>
</comment>
<evidence type="ECO:0000256" key="3">
    <source>
        <dbReference type="ARBA" id="ARBA00022723"/>
    </source>
</evidence>
<keyword evidence="6" id="KW-0862">Zinc</keyword>
<gene>
    <name evidence="9" type="ORF">GCM10010470_24630</name>
</gene>
<evidence type="ECO:0000259" key="8">
    <source>
        <dbReference type="Pfam" id="PF04389"/>
    </source>
</evidence>
<evidence type="ECO:0000256" key="7">
    <source>
        <dbReference type="SAM" id="SignalP"/>
    </source>
</evidence>
<reference evidence="9 10" key="1">
    <citation type="journal article" date="2019" name="Int. J. Syst. Evol. Microbiol.">
        <title>The Global Catalogue of Microorganisms (GCM) 10K type strain sequencing project: providing services to taxonomists for standard genome sequencing and annotation.</title>
        <authorList>
            <consortium name="The Broad Institute Genomics Platform"/>
            <consortium name="The Broad Institute Genome Sequencing Center for Infectious Disease"/>
            <person name="Wu L."/>
            <person name="Ma J."/>
        </authorList>
    </citation>
    <scope>NUCLEOTIDE SEQUENCE [LARGE SCALE GENOMIC DNA]</scope>
    <source>
        <strain evidence="9 10">JCM 9383</strain>
    </source>
</reference>
<dbReference type="Pfam" id="PF04389">
    <property type="entry name" value="Peptidase_M28"/>
    <property type="match status" value="1"/>
</dbReference>
<dbReference type="InterPro" id="IPR045175">
    <property type="entry name" value="M28_fam"/>
</dbReference>
<feature type="domain" description="Peptidase M28" evidence="8">
    <location>
        <begin position="88"/>
        <end position="305"/>
    </location>
</feature>
<keyword evidence="5" id="KW-0378">Hydrolase</keyword>
<evidence type="ECO:0000256" key="4">
    <source>
        <dbReference type="ARBA" id="ARBA00022729"/>
    </source>
</evidence>
<evidence type="ECO:0000256" key="1">
    <source>
        <dbReference type="ARBA" id="ARBA00005957"/>
    </source>
</evidence>